<evidence type="ECO:0000313" key="4">
    <source>
        <dbReference type="Proteomes" id="UP000014074"/>
    </source>
</evidence>
<keyword evidence="2" id="KW-1133">Transmembrane helix</keyword>
<feature type="region of interest" description="Disordered" evidence="1">
    <location>
        <begin position="1"/>
        <end position="29"/>
    </location>
</feature>
<feature type="transmembrane region" description="Helical" evidence="2">
    <location>
        <begin position="281"/>
        <end position="298"/>
    </location>
</feature>
<gene>
    <name evidence="3" type="ORF">UCRPA7_4466</name>
</gene>
<dbReference type="Pfam" id="PF06772">
    <property type="entry name" value="LtrA"/>
    <property type="match status" value="1"/>
</dbReference>
<sequence>MARSQREDSATPVRTTSGNSTYRRRRPSEFQLPDGRKILVALPEEAEALRTKYSSAAAASGETLQTEVVVHGSAEHQRFLQLAHAHHELRRAELRARHGSDFEEWENVSSQLDAVTAQLESIADHSASLKENFSKFGYDARLRTYGDEKGGGGSGAGSSSASLNEEKVDWNERRSADMIKLFKKPVIKQYFHRGLLWRSSDETSVLSFELFFDLLYGSTQVEMPGRLGLVFAALFIDFCGSTVYVSLFRYARNHDNKTAKRIGKFFEFYPAINIEHKVERTNAFVSLVLGYGVVGLIYQNAGNFALNAFLGKAVLGLVQSFIFNWIYFEVDGDNLHLHAIRRHANTAFLWQFSHLFFIMAYIVSAAGLSKLVVATDCADAPVDTLTEFYMEKAEHEIALGIRLFYCVGLGVALFCMGLINFSHEHKIPPYCRVPRWIRLCNRAAVCAIFCCLPAAENLNSLDLISITTALTAWVLILELFGKSSKGDSLFGDDTKCRYTAQCSKKDLEKAMKTDGEVDVMELGRREKTAVPAGVE</sequence>
<dbReference type="InterPro" id="IPR010640">
    <property type="entry name" value="Low_temperature_requirement_A"/>
</dbReference>
<dbReference type="eggNOG" id="ENOG502RZXZ">
    <property type="taxonomic scope" value="Eukaryota"/>
</dbReference>
<name>R8BL71_PHAM7</name>
<evidence type="ECO:0000256" key="2">
    <source>
        <dbReference type="SAM" id="Phobius"/>
    </source>
</evidence>
<evidence type="ECO:0000313" key="3">
    <source>
        <dbReference type="EMBL" id="EOO00072.1"/>
    </source>
</evidence>
<feature type="transmembrane region" description="Helical" evidence="2">
    <location>
        <begin position="304"/>
        <end position="327"/>
    </location>
</feature>
<accession>R8BL71</accession>
<keyword evidence="4" id="KW-1185">Reference proteome</keyword>
<dbReference type="OrthoDB" id="191995at2759"/>
<feature type="compositionally biased region" description="Polar residues" evidence="1">
    <location>
        <begin position="12"/>
        <end position="21"/>
    </location>
</feature>
<dbReference type="GeneID" id="19324920"/>
<dbReference type="PANTHER" id="PTHR36840:SF1">
    <property type="entry name" value="BLL5714 PROTEIN"/>
    <property type="match status" value="1"/>
</dbReference>
<dbReference type="EMBL" id="KB933118">
    <property type="protein sequence ID" value="EOO00072.1"/>
    <property type="molecule type" value="Genomic_DNA"/>
</dbReference>
<feature type="transmembrane region" description="Helical" evidence="2">
    <location>
        <begin position="348"/>
        <end position="368"/>
    </location>
</feature>
<protein>
    <submittedName>
        <fullName evidence="3">Putative low temperature requirement a protein</fullName>
    </submittedName>
</protein>
<dbReference type="KEGG" id="tmn:UCRPA7_4466"/>
<keyword evidence="2" id="KW-0812">Transmembrane</keyword>
<organism evidence="3 4">
    <name type="scientific">Phaeoacremonium minimum (strain UCR-PA7)</name>
    <name type="common">Esca disease fungus</name>
    <name type="synonym">Togninia minima</name>
    <dbReference type="NCBI Taxonomy" id="1286976"/>
    <lineage>
        <taxon>Eukaryota</taxon>
        <taxon>Fungi</taxon>
        <taxon>Dikarya</taxon>
        <taxon>Ascomycota</taxon>
        <taxon>Pezizomycotina</taxon>
        <taxon>Sordariomycetes</taxon>
        <taxon>Sordariomycetidae</taxon>
        <taxon>Togniniales</taxon>
        <taxon>Togniniaceae</taxon>
        <taxon>Phaeoacremonium</taxon>
    </lineage>
</organism>
<evidence type="ECO:0000256" key="1">
    <source>
        <dbReference type="SAM" id="MobiDB-lite"/>
    </source>
</evidence>
<dbReference type="RefSeq" id="XP_007915233.1">
    <property type="nucleotide sequence ID" value="XM_007917042.1"/>
</dbReference>
<feature type="transmembrane region" description="Helical" evidence="2">
    <location>
        <begin position="397"/>
        <end position="419"/>
    </location>
</feature>
<dbReference type="AlphaFoldDB" id="R8BL71"/>
<proteinExistence type="predicted"/>
<dbReference type="Proteomes" id="UP000014074">
    <property type="component" value="Unassembled WGS sequence"/>
</dbReference>
<feature type="transmembrane region" description="Helical" evidence="2">
    <location>
        <begin position="227"/>
        <end position="251"/>
    </location>
</feature>
<dbReference type="PANTHER" id="PTHR36840">
    <property type="entry name" value="BLL5714 PROTEIN"/>
    <property type="match status" value="1"/>
</dbReference>
<keyword evidence="2" id="KW-0472">Membrane</keyword>
<dbReference type="HOGENOM" id="CLU_022899_1_0_1"/>
<reference evidence="4" key="1">
    <citation type="journal article" date="2013" name="Genome Announc.">
        <title>Draft genome sequence of the ascomycete Phaeoacremonium aleophilum strain UCR-PA7, a causal agent of the esca disease complex in grapevines.</title>
        <authorList>
            <person name="Blanco-Ulate B."/>
            <person name="Rolshausen P."/>
            <person name="Cantu D."/>
        </authorList>
    </citation>
    <scope>NUCLEOTIDE SEQUENCE [LARGE SCALE GENOMIC DNA]</scope>
    <source>
        <strain evidence="4">UCR-PA7</strain>
    </source>
</reference>